<dbReference type="STRING" id="1314777.A0A165A3B9"/>
<evidence type="ECO:0000256" key="1">
    <source>
        <dbReference type="SAM" id="Phobius"/>
    </source>
</evidence>
<keyword evidence="1" id="KW-0812">Transmembrane</keyword>
<feature type="transmembrane region" description="Helical" evidence="1">
    <location>
        <begin position="319"/>
        <end position="340"/>
    </location>
</feature>
<dbReference type="PANTHER" id="PTHR34814:SF1">
    <property type="entry name" value="NITROSOGUANIDINE RESISTANCE PROTEIN SNG1"/>
    <property type="match status" value="1"/>
</dbReference>
<feature type="transmembrane region" description="Helical" evidence="1">
    <location>
        <begin position="238"/>
        <end position="259"/>
    </location>
</feature>
<gene>
    <name evidence="3" type="ORF">SISNIDRAFT_481174</name>
</gene>
<dbReference type="OrthoDB" id="2140105at2759"/>
<dbReference type="PANTHER" id="PTHR34814">
    <property type="entry name" value="NITROSOGUANIDINE RESISTANCE PROTEIN SNG1"/>
    <property type="match status" value="1"/>
</dbReference>
<dbReference type="GO" id="GO:0016020">
    <property type="term" value="C:membrane"/>
    <property type="evidence" value="ECO:0007669"/>
    <property type="project" value="TreeGrafter"/>
</dbReference>
<evidence type="ECO:0000313" key="4">
    <source>
        <dbReference type="Proteomes" id="UP000076722"/>
    </source>
</evidence>
<dbReference type="Pfam" id="PF12051">
    <property type="entry name" value="DUF3533"/>
    <property type="match status" value="1"/>
</dbReference>
<keyword evidence="1" id="KW-1133">Transmembrane helix</keyword>
<dbReference type="Proteomes" id="UP000076722">
    <property type="component" value="Unassembled WGS sequence"/>
</dbReference>
<feature type="transmembrane region" description="Helical" evidence="1">
    <location>
        <begin position="280"/>
        <end position="299"/>
    </location>
</feature>
<dbReference type="InterPro" id="IPR022703">
    <property type="entry name" value="DUF3533"/>
</dbReference>
<accession>A0A165A3B9</accession>
<dbReference type="InterPro" id="IPR053001">
    <property type="entry name" value="MNNG_permease-like"/>
</dbReference>
<reference evidence="3 4" key="1">
    <citation type="journal article" date="2016" name="Mol. Biol. Evol.">
        <title>Comparative Genomics of Early-Diverging Mushroom-Forming Fungi Provides Insights into the Origins of Lignocellulose Decay Capabilities.</title>
        <authorList>
            <person name="Nagy L.G."/>
            <person name="Riley R."/>
            <person name="Tritt A."/>
            <person name="Adam C."/>
            <person name="Daum C."/>
            <person name="Floudas D."/>
            <person name="Sun H."/>
            <person name="Yadav J.S."/>
            <person name="Pangilinan J."/>
            <person name="Larsson K.H."/>
            <person name="Matsuura K."/>
            <person name="Barry K."/>
            <person name="Labutti K."/>
            <person name="Kuo R."/>
            <person name="Ohm R.A."/>
            <person name="Bhattacharya S.S."/>
            <person name="Shirouzu T."/>
            <person name="Yoshinaga Y."/>
            <person name="Martin F.M."/>
            <person name="Grigoriev I.V."/>
            <person name="Hibbett D.S."/>
        </authorList>
    </citation>
    <scope>NUCLEOTIDE SEQUENCE [LARGE SCALE GENOMIC DNA]</scope>
    <source>
        <strain evidence="3 4">HHB9708</strain>
    </source>
</reference>
<keyword evidence="4" id="KW-1185">Reference proteome</keyword>
<proteinExistence type="predicted"/>
<feature type="transmembrane region" description="Helical" evidence="1">
    <location>
        <begin position="39"/>
        <end position="63"/>
    </location>
</feature>
<name>A0A165A3B9_9AGAM</name>
<feature type="transmembrane region" description="Helical" evidence="1">
    <location>
        <begin position="404"/>
        <end position="425"/>
    </location>
</feature>
<feature type="transmembrane region" description="Helical" evidence="1">
    <location>
        <begin position="347"/>
        <end position="367"/>
    </location>
</feature>
<evidence type="ECO:0000259" key="2">
    <source>
        <dbReference type="Pfam" id="PF12051"/>
    </source>
</evidence>
<feature type="domain" description="DUF3533" evidence="2">
    <location>
        <begin position="48"/>
        <end position="415"/>
    </location>
</feature>
<sequence length="446" mass="49070">MAHSISHRTPSAQTVTDDVPDFSANFLDKDPRTSKMRSIYLQIMGKGVLMTIVAVMAVLSIYWGALWQTGNDIKNLTGFIIDFDGGAIGQTVTQTFLGVNGKPAQLTWVTVPASNFPGGESDVIDAVVQEKCWAAVAINPNASANLAKAIANADATYNGALAVTGYAAEARNENSYPLFILPNIQTPMSTAMQTFAIQNAASLATSRNVTQLISAAPSVVLQPVGFVMNNVRPFDVPVASAVDFVGLIYLLIISFIMALMNFNAREASGMNKVLRTSSLIRLRIIVPFIAYFFLSWFYSLLSLAFQVPFSRKFGHAGFVIYWAMSYLAMCALGLAIEALVTLLTPRFIPFFLITWIIVNVSVCFYPIEILPGVFKYGYASPFYNVSRTVRTIVFETRNNLGLNFGVQFAWIGISLITVTLFQLFMRRSVIRAARSNARQQKDEKEV</sequence>
<dbReference type="AlphaFoldDB" id="A0A165A3B9"/>
<dbReference type="EMBL" id="KV419395">
    <property type="protein sequence ID" value="KZS98431.1"/>
    <property type="molecule type" value="Genomic_DNA"/>
</dbReference>
<keyword evidence="1" id="KW-0472">Membrane</keyword>
<evidence type="ECO:0000313" key="3">
    <source>
        <dbReference type="EMBL" id="KZS98431.1"/>
    </source>
</evidence>
<protein>
    <recommendedName>
        <fullName evidence="2">DUF3533 domain-containing protein</fullName>
    </recommendedName>
</protein>
<organism evidence="3 4">
    <name type="scientific">Sistotremastrum niveocremeum HHB9708</name>
    <dbReference type="NCBI Taxonomy" id="1314777"/>
    <lineage>
        <taxon>Eukaryota</taxon>
        <taxon>Fungi</taxon>
        <taxon>Dikarya</taxon>
        <taxon>Basidiomycota</taxon>
        <taxon>Agaricomycotina</taxon>
        <taxon>Agaricomycetes</taxon>
        <taxon>Sistotremastrales</taxon>
        <taxon>Sistotremastraceae</taxon>
        <taxon>Sertulicium</taxon>
        <taxon>Sertulicium niveocremeum</taxon>
    </lineage>
</organism>